<sequence>MPSNVAFSLLNLRCIVRGCRNNDSATADLLPPVALRVQSKARRTRSAIDKLGSP</sequence>
<protein>
    <submittedName>
        <fullName evidence="1">Uncharacterized protein</fullName>
    </submittedName>
</protein>
<keyword evidence="2" id="KW-1185">Reference proteome</keyword>
<gene>
    <name evidence="1" type="ORF">NSCAC_1533</name>
</gene>
<proteinExistence type="predicted"/>
<name>A0A7G1QC57_9GAMM</name>
<dbReference type="EMBL" id="LR778175">
    <property type="protein sequence ID" value="CAB1277163.1"/>
    <property type="molecule type" value="Genomic_DNA"/>
</dbReference>
<accession>A0A7G1QC57</accession>
<reference evidence="1 2" key="1">
    <citation type="submission" date="2020-03" db="EMBL/GenBank/DDBJ databases">
        <authorList>
            <person name="Picone N."/>
        </authorList>
    </citation>
    <scope>NUCLEOTIDE SEQUENCE [LARGE SCALE GENOMIC DNA]</scope>
    <source>
        <strain evidence="1">NSCAC1</strain>
    </source>
</reference>
<evidence type="ECO:0000313" key="2">
    <source>
        <dbReference type="Proteomes" id="UP000516072"/>
    </source>
</evidence>
<organism evidence="1 2">
    <name type="scientific">Candidatus Nitrosacidococcus tergens</name>
    <dbReference type="NCBI Taxonomy" id="553981"/>
    <lineage>
        <taxon>Bacteria</taxon>
        <taxon>Pseudomonadati</taxon>
        <taxon>Pseudomonadota</taxon>
        <taxon>Gammaproteobacteria</taxon>
        <taxon>Chromatiales</taxon>
        <taxon>Chromatiaceae</taxon>
        <taxon>Candidatus Nitrosacidococcus</taxon>
    </lineage>
</organism>
<evidence type="ECO:0000313" key="1">
    <source>
        <dbReference type="EMBL" id="CAB1277163.1"/>
    </source>
</evidence>
<dbReference type="AlphaFoldDB" id="A0A7G1QC57"/>
<dbReference type="Proteomes" id="UP000516072">
    <property type="component" value="Chromosome"/>
</dbReference>
<dbReference type="KEGG" id="ntg:NSCAC_1533"/>